<dbReference type="InterPro" id="IPR010461">
    <property type="entry name" value="ComK"/>
</dbReference>
<organism evidence="1 2">
    <name type="scientific">Psychrobacillus vulpis</name>
    <dbReference type="NCBI Taxonomy" id="2325572"/>
    <lineage>
        <taxon>Bacteria</taxon>
        <taxon>Bacillati</taxon>
        <taxon>Bacillota</taxon>
        <taxon>Bacilli</taxon>
        <taxon>Bacillales</taxon>
        <taxon>Bacillaceae</taxon>
        <taxon>Psychrobacillus</taxon>
    </lineage>
</organism>
<keyword evidence="2" id="KW-1185">Reference proteome</keyword>
<reference evidence="1 2" key="1">
    <citation type="submission" date="2019-06" db="EMBL/GenBank/DDBJ databases">
        <title>Psychrobacillus vulpis sp. nov., a new species isolated from feces of a red fox that inhabits in The Tablas de Daimiel Natural Park, Albacete, Spain.</title>
        <authorList>
            <person name="Rodriguez M."/>
            <person name="Reina J.C."/>
            <person name="Bejar V."/>
            <person name="Llamas I."/>
        </authorList>
    </citation>
    <scope>NUCLEOTIDE SEQUENCE [LARGE SCALE GENOMIC DNA]</scope>
    <source>
        <strain evidence="1 2">Z8</strain>
    </source>
</reference>
<sequence>MYNLLRSEILMSTKTDDKSFLVSFETAVLQPIQMNNKIFTKVTNISGETTIIGRKPYDIVRQSCSYYGSSFQQSVKLSKEALGNYHKLPTIIAHDYGNPCILIPTLSPKSDLNVWFSYRTIQSFHSSEEGCVVVLTNGHSVLINSSAATISRQIAFANMLNIHFHKRMSRLTNEAILISRNQLFQKDFQD</sequence>
<evidence type="ECO:0000313" key="2">
    <source>
        <dbReference type="Proteomes" id="UP000316626"/>
    </source>
</evidence>
<dbReference type="OrthoDB" id="2417337at2"/>
<gene>
    <name evidence="1" type="ORF">FG384_10000</name>
</gene>
<evidence type="ECO:0008006" key="3">
    <source>
        <dbReference type="Google" id="ProtNLM"/>
    </source>
</evidence>
<protein>
    <recommendedName>
        <fullName evidence="3">Competence protein</fullName>
    </recommendedName>
</protein>
<dbReference type="Pfam" id="PF06338">
    <property type="entry name" value="ComK"/>
    <property type="match status" value="1"/>
</dbReference>
<evidence type="ECO:0000313" key="1">
    <source>
        <dbReference type="EMBL" id="TQR19982.1"/>
    </source>
</evidence>
<dbReference type="Proteomes" id="UP000316626">
    <property type="component" value="Unassembled WGS sequence"/>
</dbReference>
<dbReference type="EMBL" id="VDGI01000009">
    <property type="protein sequence ID" value="TQR19982.1"/>
    <property type="molecule type" value="Genomic_DNA"/>
</dbReference>
<comment type="caution">
    <text evidence="1">The sequence shown here is derived from an EMBL/GenBank/DDBJ whole genome shotgun (WGS) entry which is preliminary data.</text>
</comment>
<dbReference type="GO" id="GO:0030420">
    <property type="term" value="P:establishment of competence for transformation"/>
    <property type="evidence" value="ECO:0007669"/>
    <property type="project" value="InterPro"/>
</dbReference>
<dbReference type="AlphaFoldDB" id="A0A544TRB0"/>
<accession>A0A544TRB0</accession>
<proteinExistence type="predicted"/>
<name>A0A544TRB0_9BACI</name>